<accession>A0A1C4BR91</accession>
<dbReference type="AlphaFoldDB" id="A0A1C4BR91"/>
<keyword evidence="2" id="KW-1185">Reference proteome</keyword>
<dbReference type="EMBL" id="FMBC01000008">
    <property type="protein sequence ID" value="SCC09449.1"/>
    <property type="molecule type" value="Genomic_DNA"/>
</dbReference>
<evidence type="ECO:0000313" key="1">
    <source>
        <dbReference type="EMBL" id="SCC09449.1"/>
    </source>
</evidence>
<sequence length="76" mass="8338">MKPVEEVINDLQCRALAYEIIFQSICSELPQLFIDKAKANIELNFKAFESGTHSEAGKAKLEAAKAVASRIIGSKI</sequence>
<dbReference type="Proteomes" id="UP000198515">
    <property type="component" value="Unassembled WGS sequence"/>
</dbReference>
<proteinExistence type="predicted"/>
<protein>
    <submittedName>
        <fullName evidence="1">Uncharacterized protein</fullName>
    </submittedName>
</protein>
<gene>
    <name evidence="1" type="ORF">GA0061070_1008117</name>
</gene>
<organism evidence="1 2">
    <name type="scientific">Kosakonia oryziphila</name>
    <dbReference type="NCBI Taxonomy" id="1005667"/>
    <lineage>
        <taxon>Bacteria</taxon>
        <taxon>Pseudomonadati</taxon>
        <taxon>Pseudomonadota</taxon>
        <taxon>Gammaproteobacteria</taxon>
        <taxon>Enterobacterales</taxon>
        <taxon>Enterobacteriaceae</taxon>
        <taxon>Kosakonia</taxon>
    </lineage>
</organism>
<dbReference type="RefSeq" id="WP_090134475.1">
    <property type="nucleotide sequence ID" value="NZ_FMBC01000008.1"/>
</dbReference>
<evidence type="ECO:0000313" key="2">
    <source>
        <dbReference type="Proteomes" id="UP000198515"/>
    </source>
</evidence>
<reference evidence="2" key="1">
    <citation type="submission" date="2016-08" db="EMBL/GenBank/DDBJ databases">
        <authorList>
            <person name="Varghese N."/>
            <person name="Submissions Spin"/>
        </authorList>
    </citation>
    <scope>NUCLEOTIDE SEQUENCE [LARGE SCALE GENOMIC DNA]</scope>
    <source>
        <strain evidence="2">REICA_142</strain>
    </source>
</reference>
<name>A0A1C4BR91_9ENTR</name>
<dbReference type="OrthoDB" id="6611823at2"/>